<gene>
    <name evidence="1" type="ORF">NC99_06240</name>
</gene>
<reference evidence="2" key="1">
    <citation type="submission" date="2015-07" db="EMBL/GenBank/DDBJ databases">
        <title>Genome sequencing of Sunxiuqinia dokdonensis strain SK.</title>
        <authorList>
            <person name="Ahn S."/>
            <person name="Kim B.-C."/>
        </authorList>
    </citation>
    <scope>NUCLEOTIDE SEQUENCE [LARGE SCALE GENOMIC DNA]</scope>
    <source>
        <strain evidence="2">SK</strain>
    </source>
</reference>
<evidence type="ECO:0000313" key="1">
    <source>
        <dbReference type="EMBL" id="KOH46485.1"/>
    </source>
</evidence>
<keyword evidence="2" id="KW-1185">Reference proteome</keyword>
<dbReference type="EMBL" id="LGIA01000025">
    <property type="protein sequence ID" value="KOH46485.1"/>
    <property type="molecule type" value="Genomic_DNA"/>
</dbReference>
<organism evidence="1 2">
    <name type="scientific">Sunxiuqinia dokdonensis</name>
    <dbReference type="NCBI Taxonomy" id="1409788"/>
    <lineage>
        <taxon>Bacteria</taxon>
        <taxon>Pseudomonadati</taxon>
        <taxon>Bacteroidota</taxon>
        <taxon>Bacteroidia</taxon>
        <taxon>Marinilabiliales</taxon>
        <taxon>Prolixibacteraceae</taxon>
        <taxon>Sunxiuqinia</taxon>
    </lineage>
</organism>
<sequence>MFNFHKNILNTNTQNTKQQRITKFKTLSPRAKIKRALQPGQKAFLQLLRIISCKKGVYLDVI</sequence>
<name>A0A0L8VDC5_9BACT</name>
<comment type="caution">
    <text evidence="1">The sequence shown here is derived from an EMBL/GenBank/DDBJ whole genome shotgun (WGS) entry which is preliminary data.</text>
</comment>
<dbReference type="Proteomes" id="UP000036958">
    <property type="component" value="Unassembled WGS sequence"/>
</dbReference>
<dbReference type="AlphaFoldDB" id="A0A0L8VDC5"/>
<accession>A0A0L8VDC5</accession>
<proteinExistence type="predicted"/>
<protein>
    <submittedName>
        <fullName evidence="1">Uncharacterized protein</fullName>
    </submittedName>
</protein>
<dbReference type="STRING" id="1409788.NC99_06240"/>
<evidence type="ECO:0000313" key="2">
    <source>
        <dbReference type="Proteomes" id="UP000036958"/>
    </source>
</evidence>